<dbReference type="RefSeq" id="WP_086036733.1">
    <property type="nucleotide sequence ID" value="NZ_CP046051.1"/>
</dbReference>
<dbReference type="PRINTS" id="PR00762">
    <property type="entry name" value="CLCHANNEL"/>
</dbReference>
<evidence type="ECO:0000256" key="2">
    <source>
        <dbReference type="ARBA" id="ARBA00022692"/>
    </source>
</evidence>
<dbReference type="PANTHER" id="PTHR43427">
    <property type="entry name" value="CHLORIDE CHANNEL PROTEIN CLC-E"/>
    <property type="match status" value="1"/>
</dbReference>
<sequence>MDEEKKENLKQRAKHNGQRLKAFFCWVLLSVGIGAVIGGGVGTLFYYTLQWCTQIRMQHSWLLYLLPLGGLFIVWLYHICGVKKSRGTDLVLLAIRSPQPLPARMAPLIFAATGITHLFGGSAGREGAALQIGGSLAYGTGRLFKLDEKSLHIVTMCGMGAVFSALFGMPVVAGVFALEVISVGEMYYSALVPVCISSVLASGIAQKLGAKPAHFVIAAMPGGIHLQTAMQTALLAALCGLVAILFCRVLHLAGKLYTRFLPNQYIRVLVGSALIIGITLLAGTTDYEGAGGNVIARAICGQARPEAFLMKILLTALTLGAGFKGGEIVPSFFIGATFGCWMGGLLGLNPGLAAAIGLISLFCGVVNCPITALLLGCSMFGYSGAPYFFLACAISYALSGYTGLYAEQTILYSKFHAKFINKKAE</sequence>
<dbReference type="InterPro" id="IPR001807">
    <property type="entry name" value="ClC"/>
</dbReference>
<dbReference type="KEGG" id="clf:GJQ69_09405"/>
<proteinExistence type="predicted"/>
<dbReference type="Pfam" id="PF00654">
    <property type="entry name" value="Voltage_CLC"/>
    <property type="match status" value="1"/>
</dbReference>
<dbReference type="SUPFAM" id="SSF81340">
    <property type="entry name" value="Clc chloride channel"/>
    <property type="match status" value="1"/>
</dbReference>
<evidence type="ECO:0000313" key="7">
    <source>
        <dbReference type="EMBL" id="QKO30170.1"/>
    </source>
</evidence>
<keyword evidence="2 5" id="KW-0812">Transmembrane</keyword>
<protein>
    <submittedName>
        <fullName evidence="6">Chloride channel protein</fullName>
    </submittedName>
</protein>
<feature type="transmembrane region" description="Helical" evidence="5">
    <location>
        <begin position="328"/>
        <end position="348"/>
    </location>
</feature>
<dbReference type="Proteomes" id="UP000509623">
    <property type="component" value="Chromosome"/>
</dbReference>
<organism evidence="6 8">
    <name type="scientific">Caproicibacterium lactatifermentans</name>
    <dbReference type="NCBI Taxonomy" id="2666138"/>
    <lineage>
        <taxon>Bacteria</taxon>
        <taxon>Bacillati</taxon>
        <taxon>Bacillota</taxon>
        <taxon>Clostridia</taxon>
        <taxon>Eubacteriales</taxon>
        <taxon>Oscillospiraceae</taxon>
        <taxon>Caproicibacterium</taxon>
    </lineage>
</organism>
<dbReference type="PANTHER" id="PTHR43427:SF12">
    <property type="entry name" value="CHLORIDE TRANSPORTER"/>
    <property type="match status" value="1"/>
</dbReference>
<dbReference type="EMBL" id="CP046051">
    <property type="protein sequence ID" value="QKN24671.1"/>
    <property type="molecule type" value="Genomic_DNA"/>
</dbReference>
<evidence type="ECO:0000256" key="1">
    <source>
        <dbReference type="ARBA" id="ARBA00004141"/>
    </source>
</evidence>
<gene>
    <name evidence="6" type="ORF">GJQ69_09405</name>
    <name evidence="7" type="ORF">GKP14_03560</name>
</gene>
<evidence type="ECO:0000313" key="8">
    <source>
        <dbReference type="Proteomes" id="UP000501316"/>
    </source>
</evidence>
<evidence type="ECO:0000313" key="9">
    <source>
        <dbReference type="Proteomes" id="UP000509623"/>
    </source>
</evidence>
<dbReference type="InterPro" id="IPR014743">
    <property type="entry name" value="Cl-channel_core"/>
</dbReference>
<feature type="transmembrane region" description="Helical" evidence="5">
    <location>
        <begin position="265"/>
        <end position="283"/>
    </location>
</feature>
<feature type="transmembrane region" description="Helical" evidence="5">
    <location>
        <begin position="61"/>
        <end position="80"/>
    </location>
</feature>
<dbReference type="Gene3D" id="1.10.3080.10">
    <property type="entry name" value="Clc chloride channel"/>
    <property type="match status" value="1"/>
</dbReference>
<accession>A0A859DXF9</accession>
<keyword evidence="3 5" id="KW-1133">Transmembrane helix</keyword>
<comment type="subcellular location">
    <subcellularLocation>
        <location evidence="1">Membrane</location>
        <topology evidence="1">Multi-pass membrane protein</topology>
    </subcellularLocation>
</comment>
<name>A0A859DXF9_9FIRM</name>
<keyword evidence="4 5" id="KW-0472">Membrane</keyword>
<dbReference type="GO" id="GO:0016020">
    <property type="term" value="C:membrane"/>
    <property type="evidence" value="ECO:0007669"/>
    <property type="project" value="UniProtKB-SubCell"/>
</dbReference>
<dbReference type="AlphaFoldDB" id="A0A859DXF9"/>
<feature type="transmembrane region" description="Helical" evidence="5">
    <location>
        <begin position="229"/>
        <end position="253"/>
    </location>
</feature>
<dbReference type="InterPro" id="IPR050368">
    <property type="entry name" value="ClC-type_chloride_channel"/>
</dbReference>
<evidence type="ECO:0000256" key="3">
    <source>
        <dbReference type="ARBA" id="ARBA00022989"/>
    </source>
</evidence>
<evidence type="ECO:0000313" key="6">
    <source>
        <dbReference type="EMBL" id="QKN24671.1"/>
    </source>
</evidence>
<keyword evidence="9" id="KW-1185">Reference proteome</keyword>
<feature type="transmembrane region" description="Helical" evidence="5">
    <location>
        <begin position="387"/>
        <end position="406"/>
    </location>
</feature>
<dbReference type="Proteomes" id="UP000501316">
    <property type="component" value="Chromosome"/>
</dbReference>
<feature type="transmembrane region" description="Helical" evidence="5">
    <location>
        <begin position="20"/>
        <end position="49"/>
    </location>
</feature>
<dbReference type="EMBL" id="CP046161">
    <property type="protein sequence ID" value="QKO30170.1"/>
    <property type="molecule type" value="Genomic_DNA"/>
</dbReference>
<dbReference type="GO" id="GO:0015108">
    <property type="term" value="F:chloride transmembrane transporter activity"/>
    <property type="evidence" value="ECO:0007669"/>
    <property type="project" value="InterPro"/>
</dbReference>
<feature type="transmembrane region" description="Helical" evidence="5">
    <location>
        <begin position="153"/>
        <end position="178"/>
    </location>
</feature>
<feature type="transmembrane region" description="Helical" evidence="5">
    <location>
        <begin position="355"/>
        <end position="381"/>
    </location>
</feature>
<evidence type="ECO:0000256" key="4">
    <source>
        <dbReference type="ARBA" id="ARBA00023136"/>
    </source>
</evidence>
<reference evidence="7" key="2">
    <citation type="journal article" date="2021" name="Appl. Environ. Microbiol.">
        <title>Adaptability of a Caproate-Producing Bacterium Contributes to Its Dominance in an Anaerobic Fermentation System.</title>
        <authorList>
            <person name="Wang H."/>
            <person name="Gu Y."/>
            <person name="Zhou W."/>
            <person name="Zhao D."/>
            <person name="Qiao Z."/>
            <person name="Zheng J."/>
            <person name="Gao J."/>
            <person name="Chen X."/>
            <person name="Ren C."/>
            <person name="Xu Y."/>
        </authorList>
    </citation>
    <scope>NUCLEOTIDE SEQUENCE</scope>
    <source>
        <strain evidence="7">JNU-WLY1368</strain>
    </source>
</reference>
<reference evidence="7" key="3">
    <citation type="journal article" date="2022" name="Int. J. Syst. Evol. Microbiol.">
        <title>Caproicibacterium lactatifermentans sp. nov., isolated from pit clay used for the production of Chinese strong aroma-type liquor.</title>
        <authorList>
            <person name="Wang H."/>
            <person name="Gu Y."/>
            <person name="Zhao D."/>
            <person name="Qiao Z."/>
            <person name="Zheng J."/>
            <person name="Gao J."/>
            <person name="Ren C."/>
            <person name="Xu Y."/>
        </authorList>
    </citation>
    <scope>NUCLEOTIDE SEQUENCE</scope>
    <source>
        <strain evidence="7">JNU-WLY1368</strain>
    </source>
</reference>
<evidence type="ECO:0000256" key="5">
    <source>
        <dbReference type="SAM" id="Phobius"/>
    </source>
</evidence>
<reference evidence="8 9" key="1">
    <citation type="submission" date="2019-11" db="EMBL/GenBank/DDBJ databases">
        <authorList>
            <person name="Ren C."/>
            <person name="Wang H."/>
            <person name="Xu Y."/>
        </authorList>
    </citation>
    <scope>NUCLEOTIDE SEQUENCE [LARGE SCALE GENOMIC DNA]</scope>
    <source>
        <strain evidence="9">JNU-WLY1368</strain>
        <strain evidence="6 8">LBM 19010</strain>
    </source>
</reference>